<dbReference type="EMBL" id="AUPC02000080">
    <property type="protein sequence ID" value="POG73677.1"/>
    <property type="molecule type" value="Genomic_DNA"/>
</dbReference>
<gene>
    <name evidence="2" type="ORF">GLOIN_2v1772177</name>
</gene>
<accession>A0A2P4Q7S5</accession>
<sequence length="482" mass="55434">MAISRIDNEDAFQIYKFYNYMTLINNTDLDSDDGSEVTSPLKAENEDIPIIKPIVHLLGKTLGVCRINRKWIYFTNTTKIESDNSIEVPWKSKSDSHNEGSSKSVIEQRISLIQQNSTTQPSSSITPTKNKRKTNMTKIADISRSLLLQNQQSDEIHDSEISITNEENEERINENIEENEERNENIEENEERNENIKKKNNTQKFQIQQEMSHNKFRIYRFQPYEPQESSATTHIQITNSQYTNNSHSILNTTSASYSHLSQTNTQNLTTLTFSPWRPSQRLPKWIPYVENYAYPLEINFQNINIYIRGEGSTRTVCVCDSCKNNRKRYPCSQLYPIPDVIEAIPIAQRRFLSPIFLHCSLGRNLDANSYTEYRALTGDMEFSKNMCALKLYSGILGAFLTNPGNHNHSENLSWLTPQLYNNKYLRPYSRLLSASSLITETSYLDLFPTASHIPSDTNAPPFQKGDVVLSSTEDPGYLQNRS</sequence>
<dbReference type="VEuPathDB" id="FungiDB:RhiirFUN_010979"/>
<comment type="caution">
    <text evidence="2">The sequence shown here is derived from an EMBL/GenBank/DDBJ whole genome shotgun (WGS) entry which is preliminary data.</text>
</comment>
<feature type="compositionally biased region" description="Acidic residues" evidence="1">
    <location>
        <begin position="175"/>
        <end position="191"/>
    </location>
</feature>
<evidence type="ECO:0000256" key="1">
    <source>
        <dbReference type="SAM" id="MobiDB-lite"/>
    </source>
</evidence>
<feature type="region of interest" description="Disordered" evidence="1">
    <location>
        <begin position="170"/>
        <end position="206"/>
    </location>
</feature>
<dbReference type="VEuPathDB" id="FungiDB:RhiirFUN_026520"/>
<dbReference type="Proteomes" id="UP000018888">
    <property type="component" value="Unassembled WGS sequence"/>
</dbReference>
<proteinExistence type="predicted"/>
<keyword evidence="3" id="KW-1185">Reference proteome</keyword>
<dbReference type="AlphaFoldDB" id="A0A2P4Q7S5"/>
<protein>
    <submittedName>
        <fullName evidence="2">Uncharacterized protein</fullName>
    </submittedName>
</protein>
<feature type="compositionally biased region" description="Polar residues" evidence="1">
    <location>
        <begin position="469"/>
        <end position="482"/>
    </location>
</feature>
<name>A0A2P4Q7S5_RHIID</name>
<organism evidence="2 3">
    <name type="scientific">Rhizophagus irregularis (strain DAOM 181602 / DAOM 197198 / MUCL 43194)</name>
    <name type="common">Arbuscular mycorrhizal fungus</name>
    <name type="synonym">Glomus intraradices</name>
    <dbReference type="NCBI Taxonomy" id="747089"/>
    <lineage>
        <taxon>Eukaryota</taxon>
        <taxon>Fungi</taxon>
        <taxon>Fungi incertae sedis</taxon>
        <taxon>Mucoromycota</taxon>
        <taxon>Glomeromycotina</taxon>
        <taxon>Glomeromycetes</taxon>
        <taxon>Glomerales</taxon>
        <taxon>Glomeraceae</taxon>
        <taxon>Rhizophagus</taxon>
    </lineage>
</organism>
<reference evidence="2 3" key="2">
    <citation type="journal article" date="2018" name="New Phytol.">
        <title>High intraspecific genome diversity in the model arbuscular mycorrhizal symbiont Rhizophagus irregularis.</title>
        <authorList>
            <person name="Chen E.C.H."/>
            <person name="Morin E."/>
            <person name="Beaudet D."/>
            <person name="Noel J."/>
            <person name="Yildirir G."/>
            <person name="Ndikumana S."/>
            <person name="Charron P."/>
            <person name="St-Onge C."/>
            <person name="Giorgi J."/>
            <person name="Kruger M."/>
            <person name="Marton T."/>
            <person name="Ropars J."/>
            <person name="Grigoriev I.V."/>
            <person name="Hainaut M."/>
            <person name="Henrissat B."/>
            <person name="Roux C."/>
            <person name="Martin F."/>
            <person name="Corradi N."/>
        </authorList>
    </citation>
    <scope>NUCLEOTIDE SEQUENCE [LARGE SCALE GENOMIC DNA]</scope>
    <source>
        <strain evidence="2 3">DAOM 197198</strain>
    </source>
</reference>
<evidence type="ECO:0000313" key="3">
    <source>
        <dbReference type="Proteomes" id="UP000018888"/>
    </source>
</evidence>
<feature type="region of interest" description="Disordered" evidence="1">
    <location>
        <begin position="455"/>
        <end position="482"/>
    </location>
</feature>
<evidence type="ECO:0000313" key="2">
    <source>
        <dbReference type="EMBL" id="POG73677.1"/>
    </source>
</evidence>
<reference evidence="2 3" key="1">
    <citation type="journal article" date="2013" name="Proc. Natl. Acad. Sci. U.S.A.">
        <title>Genome of an arbuscular mycorrhizal fungus provides insight into the oldest plant symbiosis.</title>
        <authorList>
            <person name="Tisserant E."/>
            <person name="Malbreil M."/>
            <person name="Kuo A."/>
            <person name="Kohler A."/>
            <person name="Symeonidi A."/>
            <person name="Balestrini R."/>
            <person name="Charron P."/>
            <person name="Duensing N."/>
            <person name="Frei Dit Frey N."/>
            <person name="Gianinazzi-Pearson V."/>
            <person name="Gilbert L.B."/>
            <person name="Handa Y."/>
            <person name="Herr J.R."/>
            <person name="Hijri M."/>
            <person name="Koul R."/>
            <person name="Kawaguchi M."/>
            <person name="Krajinski F."/>
            <person name="Lammers P.J."/>
            <person name="Masclaux F.G."/>
            <person name="Murat C."/>
            <person name="Morin E."/>
            <person name="Ndikumana S."/>
            <person name="Pagni M."/>
            <person name="Petitpierre D."/>
            <person name="Requena N."/>
            <person name="Rosikiewicz P."/>
            <person name="Riley R."/>
            <person name="Saito K."/>
            <person name="San Clemente H."/>
            <person name="Shapiro H."/>
            <person name="van Tuinen D."/>
            <person name="Becard G."/>
            <person name="Bonfante P."/>
            <person name="Paszkowski U."/>
            <person name="Shachar-Hill Y.Y."/>
            <person name="Tuskan G.A."/>
            <person name="Young P.W."/>
            <person name="Sanders I.R."/>
            <person name="Henrissat B."/>
            <person name="Rensing S.A."/>
            <person name="Grigoriev I.V."/>
            <person name="Corradi N."/>
            <person name="Roux C."/>
            <person name="Martin F."/>
        </authorList>
    </citation>
    <scope>NUCLEOTIDE SEQUENCE [LARGE SCALE GENOMIC DNA]</scope>
    <source>
        <strain evidence="2 3">DAOM 197198</strain>
    </source>
</reference>